<reference evidence="1 2" key="1">
    <citation type="submission" date="2021-05" db="EMBL/GenBank/DDBJ databases">
        <title>Genome Assembly of Synthetic Allotetraploid Brassica napus Reveals Homoeologous Exchanges between Subgenomes.</title>
        <authorList>
            <person name="Davis J.T."/>
        </authorList>
    </citation>
    <scope>NUCLEOTIDE SEQUENCE [LARGE SCALE GENOMIC DNA]</scope>
    <source>
        <strain evidence="2">cv. Da-Ae</strain>
        <tissue evidence="1">Seedling</tissue>
    </source>
</reference>
<evidence type="ECO:0000313" key="1">
    <source>
        <dbReference type="EMBL" id="KAH0928857.1"/>
    </source>
</evidence>
<accession>A0ABQ8DHJ0</accession>
<name>A0ABQ8DHJ0_BRANA</name>
<comment type="caution">
    <text evidence="1">The sequence shown here is derived from an EMBL/GenBank/DDBJ whole genome shotgun (WGS) entry which is preliminary data.</text>
</comment>
<proteinExistence type="predicted"/>
<dbReference type="EMBL" id="JAGKQM010000004">
    <property type="protein sequence ID" value="KAH0928857.1"/>
    <property type="molecule type" value="Genomic_DNA"/>
</dbReference>
<protein>
    <submittedName>
        <fullName evidence="1">Uncharacterized protein</fullName>
    </submittedName>
</protein>
<dbReference type="Proteomes" id="UP000824890">
    <property type="component" value="Unassembled WGS sequence"/>
</dbReference>
<keyword evidence="2" id="KW-1185">Reference proteome</keyword>
<evidence type="ECO:0000313" key="2">
    <source>
        <dbReference type="Proteomes" id="UP000824890"/>
    </source>
</evidence>
<sequence length="288" mass="32958">TEGITGVNITSHDRRSDIRKLFYKREDLFDSLRKDFFKFLLLSFLCWCPCQNNHRLQFWFLVYARDIGPFVRHFHHGKVPLHGILSLTTVLFEGEVPVEWTVAHGLLFHLVSYRRSLASSFLRRFQHFWSICVSCFSISLANSMFMKQSCVSFITLATACVHVSASLLTCDAMRQPFNPSSSLLLVVSNTVTLRFWILDFDEFVAPSSVFIEFMLRIGTVSPCRVLVERLCAQSICGGPGFIHCNVIGRLGFFLIDIVRCPNQFFDCRSCCIRTGFFSVLVLLLLCCS</sequence>
<feature type="non-terminal residue" evidence="1">
    <location>
        <position position="1"/>
    </location>
</feature>
<gene>
    <name evidence="1" type="ORF">HID58_014584</name>
</gene>
<organism evidence="1 2">
    <name type="scientific">Brassica napus</name>
    <name type="common">Rape</name>
    <dbReference type="NCBI Taxonomy" id="3708"/>
    <lineage>
        <taxon>Eukaryota</taxon>
        <taxon>Viridiplantae</taxon>
        <taxon>Streptophyta</taxon>
        <taxon>Embryophyta</taxon>
        <taxon>Tracheophyta</taxon>
        <taxon>Spermatophyta</taxon>
        <taxon>Magnoliopsida</taxon>
        <taxon>eudicotyledons</taxon>
        <taxon>Gunneridae</taxon>
        <taxon>Pentapetalae</taxon>
        <taxon>rosids</taxon>
        <taxon>malvids</taxon>
        <taxon>Brassicales</taxon>
        <taxon>Brassicaceae</taxon>
        <taxon>Brassiceae</taxon>
        <taxon>Brassica</taxon>
    </lineage>
</organism>